<dbReference type="HOGENOM" id="CLU_038142_1_0_9"/>
<evidence type="ECO:0000256" key="5">
    <source>
        <dbReference type="ARBA" id="ARBA00022917"/>
    </source>
</evidence>
<name>I4DA49_DESAJ</name>
<comment type="function">
    <text evidence="8">Converts seryl-tRNA(Sec) to selenocysteinyl-tRNA(Sec) required for selenoprotein biosynthesis.</text>
</comment>
<dbReference type="PANTHER" id="PTHR32328">
    <property type="entry name" value="L-SERYL-TRNA(SEC) SELENIUM TRANSFERASE"/>
    <property type="match status" value="1"/>
</dbReference>
<dbReference type="AlphaFoldDB" id="I4DA49"/>
<evidence type="ECO:0000256" key="6">
    <source>
        <dbReference type="ARBA" id="ARBA00023266"/>
    </source>
</evidence>
<dbReference type="HAMAP" id="MF_00423">
    <property type="entry name" value="SelA"/>
    <property type="match status" value="1"/>
</dbReference>
<accession>I4DA49</accession>
<comment type="pathway">
    <text evidence="8">Aminoacyl-tRNA biosynthesis; selenocysteinyl-tRNA(Sec) biosynthesis; selenocysteinyl-tRNA(Sec) from L-seryl-tRNA(Sec) (bacterial route): step 1/1.</text>
</comment>
<dbReference type="eggNOG" id="COG1921">
    <property type="taxonomic scope" value="Bacteria"/>
</dbReference>
<gene>
    <name evidence="8" type="primary">selA</name>
    <name evidence="10" type="ordered locus">Desaci_3792</name>
</gene>
<dbReference type="Gene3D" id="3.40.640.10">
    <property type="entry name" value="Type I PLP-dependent aspartate aminotransferase-like (Major domain)"/>
    <property type="match status" value="1"/>
</dbReference>
<evidence type="ECO:0000256" key="7">
    <source>
        <dbReference type="ARBA" id="ARBA00044507"/>
    </source>
</evidence>
<feature type="modified residue" description="N6-(pyridoxal phosphate)lysine" evidence="8 9">
    <location>
        <position position="305"/>
    </location>
</feature>
<comment type="cofactor">
    <cofactor evidence="1 8 9">
        <name>pyridoxal 5'-phosphate</name>
        <dbReference type="ChEBI" id="CHEBI:597326"/>
    </cofactor>
</comment>
<dbReference type="InterPro" id="IPR018319">
    <property type="entry name" value="SelA-like"/>
</dbReference>
<reference evidence="10 11" key="1">
    <citation type="journal article" date="2012" name="J. Bacteriol.">
        <title>Complete genome sequences of Desulfosporosinus orientis DSM765T, Desulfosporosinus youngiae DSM17734T, Desulfosporosinus meridiei DSM13257T, and Desulfosporosinus acidiphilus DSM22704T.</title>
        <authorList>
            <person name="Pester M."/>
            <person name="Brambilla E."/>
            <person name="Alazard D."/>
            <person name="Rattei T."/>
            <person name="Weinmaier T."/>
            <person name="Han J."/>
            <person name="Lucas S."/>
            <person name="Lapidus A."/>
            <person name="Cheng J.F."/>
            <person name="Goodwin L."/>
            <person name="Pitluck S."/>
            <person name="Peters L."/>
            <person name="Ovchinnikova G."/>
            <person name="Teshima H."/>
            <person name="Detter J.C."/>
            <person name="Han C.S."/>
            <person name="Tapia R."/>
            <person name="Land M.L."/>
            <person name="Hauser L."/>
            <person name="Kyrpides N.C."/>
            <person name="Ivanova N.N."/>
            <person name="Pagani I."/>
            <person name="Huntmann M."/>
            <person name="Wei C.L."/>
            <person name="Davenport K.W."/>
            <person name="Daligault H."/>
            <person name="Chain P.S."/>
            <person name="Chen A."/>
            <person name="Mavromatis K."/>
            <person name="Markowitz V."/>
            <person name="Szeto E."/>
            <person name="Mikhailova N."/>
            <person name="Pati A."/>
            <person name="Wagner M."/>
            <person name="Woyke T."/>
            <person name="Ollivier B."/>
            <person name="Klenk H.P."/>
            <person name="Spring S."/>
            <person name="Loy A."/>
        </authorList>
    </citation>
    <scope>NUCLEOTIDE SEQUENCE [LARGE SCALE GENOMIC DNA]</scope>
    <source>
        <strain evidence="11">DSM 22704 / JCM 16185 / SJ4</strain>
    </source>
</reference>
<evidence type="ECO:0000256" key="1">
    <source>
        <dbReference type="ARBA" id="ARBA00001933"/>
    </source>
</evidence>
<keyword evidence="5 8" id="KW-0648">Protein biosynthesis</keyword>
<dbReference type="Pfam" id="PF03841">
    <property type="entry name" value="SelA"/>
    <property type="match status" value="1"/>
</dbReference>
<comment type="similarity">
    <text evidence="7 8">Belongs to the SelA family.</text>
</comment>
<dbReference type="InterPro" id="IPR015424">
    <property type="entry name" value="PyrdxlP-dep_Trfase"/>
</dbReference>
<comment type="catalytic activity">
    <reaction evidence="8">
        <text>L-seryl-tRNA(Sec) + selenophosphate + H(+) = L-selenocysteinyl-tRNA(Sec) + phosphate</text>
        <dbReference type="Rhea" id="RHEA:22728"/>
        <dbReference type="Rhea" id="RHEA-COMP:9742"/>
        <dbReference type="Rhea" id="RHEA-COMP:9743"/>
        <dbReference type="ChEBI" id="CHEBI:15378"/>
        <dbReference type="ChEBI" id="CHEBI:16144"/>
        <dbReference type="ChEBI" id="CHEBI:43474"/>
        <dbReference type="ChEBI" id="CHEBI:78533"/>
        <dbReference type="ChEBI" id="CHEBI:78573"/>
        <dbReference type="EC" id="2.9.1.1"/>
    </reaction>
</comment>
<evidence type="ECO:0000313" key="11">
    <source>
        <dbReference type="Proteomes" id="UP000002892"/>
    </source>
</evidence>
<dbReference type="STRING" id="646529.Desaci_3792"/>
<dbReference type="InterPro" id="IPR015421">
    <property type="entry name" value="PyrdxlP-dep_Trfase_major"/>
</dbReference>
<dbReference type="GO" id="GO:0004125">
    <property type="term" value="F:L-seryl-tRNA(Sec) selenium transferase activity"/>
    <property type="evidence" value="ECO:0007669"/>
    <property type="project" value="UniProtKB-UniRule"/>
</dbReference>
<sequence length="478" mass="52867">MEEETQRQLRALPAVHEVLERLKAEAEFSPFLTNKRNSPRLKHCVRQVLQNARKNVYQNSWELGGDFEQRLWPWLKVNLLQALANPEMNLRRVINATGVVLHTNCGRAILAPEVARFVAAQAERYSNLELNIKTGERGSRYSLVEQILCELTGAEAAMVVNNNAAAVLLMMNTFAMGKEVVVSRGELVEVGGSFRIPEVLKAGGAKLVEVGSTNKTWYKDYEGAISPETALLLKVHTSNYRLEGFTHSVSGAELVELGEKRGIPVMEDLGSGSFFDGASLGFPPEPTVQQAVKAGLDLVSFSGDKLLGGPQAGIIVGKKRFIERLKANQLTRALRIDKLTLAALEGTLRMYENGEGEEIPVWRMLSYSLKDLKSVAEELKSALGSNTALLVEIKKDVSQVGGGAWPTVDLPTWVCSIRPRQRSVGELEKFLRLGPVAILTRIQKDRVLIDGRTLLEGDIGDITERLQAWEQENRTVED</sequence>
<dbReference type="KEGG" id="dai:Desaci_3792"/>
<dbReference type="SUPFAM" id="SSF53383">
    <property type="entry name" value="PLP-dependent transferases"/>
    <property type="match status" value="1"/>
</dbReference>
<evidence type="ECO:0000256" key="2">
    <source>
        <dbReference type="ARBA" id="ARBA00022490"/>
    </source>
</evidence>
<evidence type="ECO:0000256" key="3">
    <source>
        <dbReference type="ARBA" id="ARBA00022679"/>
    </source>
</evidence>
<dbReference type="EMBL" id="CP003639">
    <property type="protein sequence ID" value="AFM42673.1"/>
    <property type="molecule type" value="Genomic_DNA"/>
</dbReference>
<dbReference type="NCBIfam" id="TIGR00474">
    <property type="entry name" value="selA"/>
    <property type="match status" value="1"/>
</dbReference>
<dbReference type="GO" id="GO:0001717">
    <property type="term" value="P:conversion of seryl-tRNAsec to selenocys-tRNAsec"/>
    <property type="evidence" value="ECO:0007669"/>
    <property type="project" value="UniProtKB-UniRule"/>
</dbReference>
<dbReference type="GO" id="GO:0005737">
    <property type="term" value="C:cytoplasm"/>
    <property type="evidence" value="ECO:0007669"/>
    <property type="project" value="UniProtKB-SubCell"/>
</dbReference>
<dbReference type="EC" id="2.9.1.1" evidence="8"/>
<dbReference type="Gene3D" id="3.90.1150.180">
    <property type="match status" value="1"/>
</dbReference>
<keyword evidence="6 8" id="KW-0711">Selenium</keyword>
<evidence type="ECO:0000313" key="10">
    <source>
        <dbReference type="EMBL" id="AFM42673.1"/>
    </source>
</evidence>
<dbReference type="Proteomes" id="UP000002892">
    <property type="component" value="Chromosome"/>
</dbReference>
<keyword evidence="4 8" id="KW-0663">Pyridoxal phosphate</keyword>
<evidence type="ECO:0000256" key="8">
    <source>
        <dbReference type="HAMAP-Rule" id="MF_00423"/>
    </source>
</evidence>
<protein>
    <recommendedName>
        <fullName evidence="8">L-seryl-tRNA(Sec) selenium transferase</fullName>
        <ecNumber evidence="8">2.9.1.1</ecNumber>
    </recommendedName>
    <alternativeName>
        <fullName evidence="8">Selenocysteine synthase</fullName>
        <shortName evidence="8">Sec synthase</shortName>
    </alternativeName>
    <alternativeName>
        <fullName evidence="8">Selenocysteinyl-tRNA(Sec) synthase</fullName>
    </alternativeName>
</protein>
<dbReference type="GO" id="GO:0001514">
    <property type="term" value="P:selenocysteine incorporation"/>
    <property type="evidence" value="ECO:0007669"/>
    <property type="project" value="UniProtKB-UniRule"/>
</dbReference>
<comment type="subcellular location">
    <subcellularLocation>
        <location evidence="8">Cytoplasm</location>
    </subcellularLocation>
</comment>
<organism evidence="10 11">
    <name type="scientific">Desulfosporosinus acidiphilus (strain DSM 22704 / JCM 16185 / SJ4)</name>
    <dbReference type="NCBI Taxonomy" id="646529"/>
    <lineage>
        <taxon>Bacteria</taxon>
        <taxon>Bacillati</taxon>
        <taxon>Bacillota</taxon>
        <taxon>Clostridia</taxon>
        <taxon>Eubacteriales</taxon>
        <taxon>Desulfitobacteriaceae</taxon>
        <taxon>Desulfosporosinus</taxon>
    </lineage>
</organism>
<evidence type="ECO:0000256" key="4">
    <source>
        <dbReference type="ARBA" id="ARBA00022898"/>
    </source>
</evidence>
<dbReference type="InterPro" id="IPR004534">
    <property type="entry name" value="SelA_trans"/>
</dbReference>
<proteinExistence type="inferred from homology"/>
<dbReference type="UniPathway" id="UPA00906">
    <property type="reaction ID" value="UER00896"/>
</dbReference>
<keyword evidence="11" id="KW-1185">Reference proteome</keyword>
<keyword evidence="3 8" id="KW-0808">Transferase</keyword>
<evidence type="ECO:0000256" key="9">
    <source>
        <dbReference type="PIRSR" id="PIRSR618319-50"/>
    </source>
</evidence>
<dbReference type="PANTHER" id="PTHR32328:SF0">
    <property type="entry name" value="L-SERYL-TRNA(SEC) SELENIUM TRANSFERASE"/>
    <property type="match status" value="1"/>
</dbReference>
<dbReference type="RefSeq" id="WP_014828660.1">
    <property type="nucleotide sequence ID" value="NC_018068.1"/>
</dbReference>
<keyword evidence="2 8" id="KW-0963">Cytoplasm</keyword>